<feature type="domain" description="CP-type G" evidence="5">
    <location>
        <begin position="17"/>
        <end position="182"/>
    </location>
</feature>
<dbReference type="RefSeq" id="WP_177502246.1">
    <property type="nucleotide sequence ID" value="NZ_JACSNR010000007.1"/>
</dbReference>
<comment type="caution">
    <text evidence="6">The sequence shown here is derived from an EMBL/GenBank/DDBJ whole genome shotgun (WGS) entry which is preliminary data.</text>
</comment>
<keyword evidence="2 4" id="KW-0547">Nucleotide-binding</keyword>
<dbReference type="InterPro" id="IPR006073">
    <property type="entry name" value="GTP-bd"/>
</dbReference>
<dbReference type="Pfam" id="PF01926">
    <property type="entry name" value="MMR_HSR1"/>
    <property type="match status" value="1"/>
</dbReference>
<dbReference type="Proteomes" id="UP000724149">
    <property type="component" value="Unassembled WGS sequence"/>
</dbReference>
<dbReference type="SUPFAM" id="SSF52540">
    <property type="entry name" value="P-loop containing nucleoside triphosphate hydrolases"/>
    <property type="match status" value="1"/>
</dbReference>
<evidence type="ECO:0000313" key="7">
    <source>
        <dbReference type="Proteomes" id="UP000724149"/>
    </source>
</evidence>
<dbReference type="Gene3D" id="3.40.50.300">
    <property type="entry name" value="P-loop containing nucleotide triphosphate hydrolases"/>
    <property type="match status" value="1"/>
</dbReference>
<dbReference type="InterPro" id="IPR016478">
    <property type="entry name" value="GTPase_MTG1"/>
</dbReference>
<dbReference type="EMBL" id="JACSNR010000007">
    <property type="protein sequence ID" value="MBM6923602.1"/>
    <property type="molecule type" value="Genomic_DNA"/>
</dbReference>
<dbReference type="CDD" id="cd01856">
    <property type="entry name" value="YlqF"/>
    <property type="match status" value="1"/>
</dbReference>
<reference evidence="6 7" key="1">
    <citation type="journal article" date="2021" name="Sci. Rep.">
        <title>The distribution of antibiotic resistance genes in chicken gut microbiota commensals.</title>
        <authorList>
            <person name="Juricova H."/>
            <person name="Matiasovicova J."/>
            <person name="Kubasova T."/>
            <person name="Cejkova D."/>
            <person name="Rychlik I."/>
        </authorList>
    </citation>
    <scope>NUCLEOTIDE SEQUENCE [LARGE SCALE GENOMIC DNA]</scope>
    <source>
        <strain evidence="6 7">An564</strain>
    </source>
</reference>
<comment type="function">
    <text evidence="4">Required for a late step of 50S ribosomal subunit assembly. Has GTPase activity.</text>
</comment>
<proteinExistence type="inferred from homology"/>
<dbReference type="InterPro" id="IPR023179">
    <property type="entry name" value="GTP-bd_ortho_bundle_sf"/>
</dbReference>
<dbReference type="PANTHER" id="PTHR45782">
    <property type="entry name" value="MITOCHONDRIAL RIBOSOME-ASSOCIATED GTPASE 1"/>
    <property type="match status" value="1"/>
</dbReference>
<dbReference type="InterPro" id="IPR027417">
    <property type="entry name" value="P-loop_NTPase"/>
</dbReference>
<accession>A0ABS2GM88</accession>
<keyword evidence="7" id="KW-1185">Reference proteome</keyword>
<comment type="similarity">
    <text evidence="4">Belongs to the TRAFAC class YlqF/YawG GTPase family. MTG1 subfamily.</text>
</comment>
<dbReference type="InterPro" id="IPR019991">
    <property type="entry name" value="GTP-bd_ribosome_bgen"/>
</dbReference>
<dbReference type="PIRSF" id="PIRSF006230">
    <property type="entry name" value="MG442"/>
    <property type="match status" value="1"/>
</dbReference>
<name>A0ABS2GM88_9FIRM</name>
<dbReference type="InterPro" id="IPR030378">
    <property type="entry name" value="G_CP_dom"/>
</dbReference>
<keyword evidence="3 4" id="KW-0342">GTP-binding</keyword>
<evidence type="ECO:0000313" key="6">
    <source>
        <dbReference type="EMBL" id="MBM6923602.1"/>
    </source>
</evidence>
<keyword evidence="4" id="KW-0963">Cytoplasm</keyword>
<gene>
    <name evidence="6" type="primary">ylqF</name>
    <name evidence="6" type="ORF">H9X81_07870</name>
</gene>
<evidence type="ECO:0000256" key="2">
    <source>
        <dbReference type="ARBA" id="ARBA00022741"/>
    </source>
</evidence>
<evidence type="ECO:0000256" key="1">
    <source>
        <dbReference type="ARBA" id="ARBA00014898"/>
    </source>
</evidence>
<dbReference type="PRINTS" id="PR00326">
    <property type="entry name" value="GTP1OBG"/>
</dbReference>
<evidence type="ECO:0000256" key="3">
    <source>
        <dbReference type="ARBA" id="ARBA00023134"/>
    </source>
</evidence>
<organism evidence="6 7">
    <name type="scientific">Hydrogenoanaerobacterium saccharovorans</name>
    <dbReference type="NCBI Taxonomy" id="474960"/>
    <lineage>
        <taxon>Bacteria</taxon>
        <taxon>Bacillati</taxon>
        <taxon>Bacillota</taxon>
        <taxon>Clostridia</taxon>
        <taxon>Eubacteriales</taxon>
        <taxon>Oscillospiraceae</taxon>
        <taxon>Hydrogenoanaerobacterium</taxon>
    </lineage>
</organism>
<evidence type="ECO:0000256" key="4">
    <source>
        <dbReference type="PIRNR" id="PIRNR006230"/>
    </source>
</evidence>
<sequence>MIDAQSIQWFPGHMAKTRRLMAANLKMVDIVVEITDARIPQSSRNPEIDRMLGQKPRLILLNKCDVADPNLTARWCEYYRSKGILAIPTDCKSGRGLNEIIPGARQVLDEVMKRREAKGLSQKLLRMMIVGIPNVGKSSLINKLAGSKRAKVEDRPGVTRGKQWVSIGGGVELLDMPGVLWPKFDDKEVGEKLAYIGSIKDEILDIEHLAMRFLQTVAENYPKLLCARYNLTPEEIEGKDGFDLLELVGRKRGMLQSGGVVNTERAAIMLLDEFRGGKLGRITLEKPPKFTPAAREQEQDDAE</sequence>
<evidence type="ECO:0000259" key="5">
    <source>
        <dbReference type="PROSITE" id="PS51721"/>
    </source>
</evidence>
<comment type="subcellular location">
    <subcellularLocation>
        <location evidence="4">Cytoplasm</location>
    </subcellularLocation>
</comment>
<protein>
    <recommendedName>
        <fullName evidence="1 4">Ribosome biogenesis GTPase A</fullName>
    </recommendedName>
</protein>
<dbReference type="PANTHER" id="PTHR45782:SF4">
    <property type="entry name" value="MITOCHONDRIAL RIBOSOME-ASSOCIATED GTPASE 1"/>
    <property type="match status" value="1"/>
</dbReference>
<dbReference type="PROSITE" id="PS51721">
    <property type="entry name" value="G_CP"/>
    <property type="match status" value="1"/>
</dbReference>
<dbReference type="NCBIfam" id="TIGR03596">
    <property type="entry name" value="GTPase_YlqF"/>
    <property type="match status" value="1"/>
</dbReference>
<dbReference type="Gene3D" id="1.10.1580.10">
    <property type="match status" value="1"/>
</dbReference>